<name>A0A520LLZ8_9GAMM</name>
<dbReference type="Proteomes" id="UP000318148">
    <property type="component" value="Unassembled WGS sequence"/>
</dbReference>
<reference evidence="2 3" key="1">
    <citation type="submission" date="2019-02" db="EMBL/GenBank/DDBJ databases">
        <title>Prokaryotic population dynamics and viral predation in marine succession experiment using metagenomics: the confinement effect.</title>
        <authorList>
            <person name="Haro-Moreno J.M."/>
            <person name="Rodriguez-Valera F."/>
            <person name="Lopez-Perez M."/>
        </authorList>
    </citation>
    <scope>NUCLEOTIDE SEQUENCE [LARGE SCALE GENOMIC DNA]</scope>
    <source>
        <strain evidence="2">MED-G169</strain>
    </source>
</reference>
<dbReference type="Gene3D" id="1.20.58.1000">
    <property type="entry name" value="Metal-sensitive repressor, helix protomer"/>
    <property type="match status" value="1"/>
</dbReference>
<evidence type="ECO:0000313" key="2">
    <source>
        <dbReference type="EMBL" id="RZO06752.1"/>
    </source>
</evidence>
<accession>A0A520LLZ8</accession>
<evidence type="ECO:0000256" key="1">
    <source>
        <dbReference type="ARBA" id="ARBA00005260"/>
    </source>
</evidence>
<evidence type="ECO:0000313" key="3">
    <source>
        <dbReference type="Proteomes" id="UP000318148"/>
    </source>
</evidence>
<dbReference type="CDD" id="cd10148">
    <property type="entry name" value="CsoR-like_DUF156"/>
    <property type="match status" value="1"/>
</dbReference>
<dbReference type="GO" id="GO:0003677">
    <property type="term" value="F:DNA binding"/>
    <property type="evidence" value="ECO:0007669"/>
    <property type="project" value="InterPro"/>
</dbReference>
<comment type="similarity">
    <text evidence="1">Belongs to the FrmR/RcnR family.</text>
</comment>
<dbReference type="PANTHER" id="PTHR33677">
    <property type="entry name" value="TRANSCRIPTIONAL REPRESSOR FRMR-RELATED"/>
    <property type="match status" value="1"/>
</dbReference>
<organism evidence="2 3">
    <name type="scientific">SAR92 clade bacterium</name>
    <dbReference type="NCBI Taxonomy" id="2315479"/>
    <lineage>
        <taxon>Bacteria</taxon>
        <taxon>Pseudomonadati</taxon>
        <taxon>Pseudomonadota</taxon>
        <taxon>Gammaproteobacteria</taxon>
        <taxon>Cellvibrionales</taxon>
        <taxon>Porticoccaceae</taxon>
        <taxon>SAR92 clade</taxon>
    </lineage>
</organism>
<gene>
    <name evidence="2" type="ORF">EVB02_02280</name>
</gene>
<protein>
    <submittedName>
        <fullName evidence="2">Transcriptional regulator</fullName>
    </submittedName>
</protein>
<dbReference type="GO" id="GO:0046872">
    <property type="term" value="F:metal ion binding"/>
    <property type="evidence" value="ECO:0007669"/>
    <property type="project" value="InterPro"/>
</dbReference>
<comment type="caution">
    <text evidence="2">The sequence shown here is derived from an EMBL/GenBank/DDBJ whole genome shotgun (WGS) entry which is preliminary data.</text>
</comment>
<dbReference type="InterPro" id="IPR038390">
    <property type="entry name" value="Metal_Tscrpt_repr_sf"/>
</dbReference>
<dbReference type="EMBL" id="SHBO01000021">
    <property type="protein sequence ID" value="RZO06752.1"/>
    <property type="molecule type" value="Genomic_DNA"/>
</dbReference>
<dbReference type="AlphaFoldDB" id="A0A520LLZ8"/>
<proteinExistence type="inferred from homology"/>
<sequence length="86" mass="9744">MNYPCHKEQLANINRIEGQVRGISKMIDNGTYCVDILNQIKAAKNSLQSVEAKILKTHLKACVKDTLSDSQTFDVKVEEILKILKR</sequence>
<dbReference type="Pfam" id="PF02583">
    <property type="entry name" value="Trns_repr_metal"/>
    <property type="match status" value="1"/>
</dbReference>
<dbReference type="InterPro" id="IPR003735">
    <property type="entry name" value="Metal_Tscrpt_repr"/>
</dbReference>
<dbReference type="GO" id="GO:0045892">
    <property type="term" value="P:negative regulation of DNA-templated transcription"/>
    <property type="evidence" value="ECO:0007669"/>
    <property type="project" value="UniProtKB-ARBA"/>
</dbReference>